<dbReference type="Pfam" id="PF02696">
    <property type="entry name" value="SelO"/>
    <property type="match status" value="1"/>
</dbReference>
<dbReference type="GO" id="GO:0005524">
    <property type="term" value="F:ATP binding"/>
    <property type="evidence" value="ECO:0007669"/>
    <property type="project" value="UniProtKB-KW"/>
</dbReference>
<dbReference type="Proteomes" id="UP001626550">
    <property type="component" value="Unassembled WGS sequence"/>
</dbReference>
<comment type="cofactor">
    <cofactor evidence="1">
        <name>Mg(2+)</name>
        <dbReference type="ChEBI" id="CHEBI:18420"/>
    </cofactor>
</comment>
<evidence type="ECO:0000256" key="7">
    <source>
        <dbReference type="ARBA" id="ARBA00022840"/>
    </source>
</evidence>
<evidence type="ECO:0000256" key="6">
    <source>
        <dbReference type="ARBA" id="ARBA00022741"/>
    </source>
</evidence>
<keyword evidence="5" id="KW-0479">Metal-binding</keyword>
<evidence type="ECO:0000256" key="5">
    <source>
        <dbReference type="ARBA" id="ARBA00022723"/>
    </source>
</evidence>
<keyword evidence="6" id="KW-0547">Nucleotide-binding</keyword>
<accession>A0ABD2Q1M8</accession>
<keyword evidence="11" id="KW-1185">Reference proteome</keyword>
<reference evidence="10 11" key="1">
    <citation type="submission" date="2024-11" db="EMBL/GenBank/DDBJ databases">
        <title>Adaptive evolution of stress response genes in parasites aligns with host niche diversity.</title>
        <authorList>
            <person name="Hahn C."/>
            <person name="Resl P."/>
        </authorList>
    </citation>
    <scope>NUCLEOTIDE SEQUENCE [LARGE SCALE GENOMIC DNA]</scope>
    <source>
        <strain evidence="10">EGGRZ-B1_66</strain>
        <tissue evidence="10">Body</tissue>
    </source>
</reference>
<organism evidence="10 11">
    <name type="scientific">Cichlidogyrus casuarinus</name>
    <dbReference type="NCBI Taxonomy" id="1844966"/>
    <lineage>
        <taxon>Eukaryota</taxon>
        <taxon>Metazoa</taxon>
        <taxon>Spiralia</taxon>
        <taxon>Lophotrochozoa</taxon>
        <taxon>Platyhelminthes</taxon>
        <taxon>Monogenea</taxon>
        <taxon>Monopisthocotylea</taxon>
        <taxon>Dactylogyridea</taxon>
        <taxon>Ancyrocephalidae</taxon>
        <taxon>Cichlidogyrus</taxon>
    </lineage>
</organism>
<dbReference type="GO" id="GO:0016779">
    <property type="term" value="F:nucleotidyltransferase activity"/>
    <property type="evidence" value="ECO:0007669"/>
    <property type="project" value="UniProtKB-KW"/>
</dbReference>
<evidence type="ECO:0000256" key="3">
    <source>
        <dbReference type="ARBA" id="ARBA00022679"/>
    </source>
</evidence>
<name>A0ABD2Q1M8_9PLAT</name>
<dbReference type="PANTHER" id="PTHR12153">
    <property type="entry name" value="SELENOPROTEIN O"/>
    <property type="match status" value="1"/>
</dbReference>
<dbReference type="GO" id="GO:0046872">
    <property type="term" value="F:metal ion binding"/>
    <property type="evidence" value="ECO:0007669"/>
    <property type="project" value="UniProtKB-KW"/>
</dbReference>
<evidence type="ECO:0000256" key="8">
    <source>
        <dbReference type="ARBA" id="ARBA00022842"/>
    </source>
</evidence>
<dbReference type="AlphaFoldDB" id="A0ABD2Q1M8"/>
<comment type="similarity">
    <text evidence="2">Belongs to the SELO family.</text>
</comment>
<protein>
    <recommendedName>
        <fullName evidence="9">Selenoprotein O</fullName>
    </recommendedName>
</protein>
<evidence type="ECO:0000256" key="2">
    <source>
        <dbReference type="ARBA" id="ARBA00009747"/>
    </source>
</evidence>
<keyword evidence="7" id="KW-0067">ATP-binding</keyword>
<evidence type="ECO:0000313" key="11">
    <source>
        <dbReference type="Proteomes" id="UP001626550"/>
    </source>
</evidence>
<comment type="caution">
    <text evidence="10">The sequence shown here is derived from an EMBL/GenBank/DDBJ whole genome shotgun (WGS) entry which is preliminary data.</text>
</comment>
<evidence type="ECO:0000313" key="10">
    <source>
        <dbReference type="EMBL" id="KAL3313532.1"/>
    </source>
</evidence>
<evidence type="ECO:0000256" key="1">
    <source>
        <dbReference type="ARBA" id="ARBA00001946"/>
    </source>
</evidence>
<dbReference type="EMBL" id="JBJKFK010001278">
    <property type="protein sequence ID" value="KAL3313532.1"/>
    <property type="molecule type" value="Genomic_DNA"/>
</dbReference>
<gene>
    <name evidence="10" type="ORF">Ciccas_007869</name>
</gene>
<proteinExistence type="inferred from homology"/>
<keyword evidence="4" id="KW-0548">Nucleotidyltransferase</keyword>
<evidence type="ECO:0000256" key="9">
    <source>
        <dbReference type="ARBA" id="ARBA00031547"/>
    </source>
</evidence>
<keyword evidence="3" id="KW-0808">Transferase</keyword>
<dbReference type="PANTHER" id="PTHR12153:SF15">
    <property type="entry name" value="PROTEIN ADENYLYLTRANSFERASE SELO, MITOCHONDRIAL"/>
    <property type="match status" value="1"/>
</dbReference>
<sequence>MSILGLTIDYGPFGFLDRFDWEHVCNGSDHNGRNQVATCKWNCAKLASSIGKAIDKTDAVDELLTILDEEFDETFRKHYNDLFRNKLGLEKAEPEDESLFEDLLQTMHETGADFTDTFINLEQLYQDVSYFVKNVCIYPLAELKESTRPQMLLISSSHRNIITNLGGYDPEFWQTERRKEERYNVIKDWSDADKAEFDLNSWTKWISRYQERVHRDGISEEKRGRLMLSANPRIVLRNSYAEMAIRAAEDGDFSLVGKLLNRVKLPYSEVKEDPQLVKDRRMEVRVT</sequence>
<dbReference type="InterPro" id="IPR003846">
    <property type="entry name" value="SelO"/>
</dbReference>
<evidence type="ECO:0000256" key="4">
    <source>
        <dbReference type="ARBA" id="ARBA00022695"/>
    </source>
</evidence>
<keyword evidence="8" id="KW-0460">Magnesium</keyword>